<evidence type="ECO:0000256" key="1">
    <source>
        <dbReference type="ARBA" id="ARBA00004141"/>
    </source>
</evidence>
<gene>
    <name evidence="7" type="ORF">GGR43_003336</name>
</gene>
<dbReference type="Proteomes" id="UP000571950">
    <property type="component" value="Unassembled WGS sequence"/>
</dbReference>
<comment type="subcellular location">
    <subcellularLocation>
        <location evidence="1">Membrane</location>
        <topology evidence="1">Multi-pass membrane protein</topology>
    </subcellularLocation>
</comment>
<proteinExistence type="inferred from homology"/>
<organism evidence="7 8">
    <name type="scientific">Sphingobium jiangsuense</name>
    <dbReference type="NCBI Taxonomy" id="870476"/>
    <lineage>
        <taxon>Bacteria</taxon>
        <taxon>Pseudomonadati</taxon>
        <taxon>Pseudomonadota</taxon>
        <taxon>Alphaproteobacteria</taxon>
        <taxon>Sphingomonadales</taxon>
        <taxon>Sphingomonadaceae</taxon>
        <taxon>Sphingobium</taxon>
    </lineage>
</organism>
<evidence type="ECO:0000256" key="5">
    <source>
        <dbReference type="ARBA" id="ARBA00023136"/>
    </source>
</evidence>
<dbReference type="RefSeq" id="WP_188073071.1">
    <property type="nucleotide sequence ID" value="NZ_BSPS01000002.1"/>
</dbReference>
<comment type="similarity">
    <text evidence="2">Belongs to the autoinducer-2 exporter (AI-2E) (TC 2.A.86) family.</text>
</comment>
<keyword evidence="8" id="KW-1185">Reference proteome</keyword>
<evidence type="ECO:0000256" key="4">
    <source>
        <dbReference type="ARBA" id="ARBA00022989"/>
    </source>
</evidence>
<evidence type="ECO:0000256" key="6">
    <source>
        <dbReference type="SAM" id="Phobius"/>
    </source>
</evidence>
<dbReference type="AlphaFoldDB" id="A0A7W6BKI5"/>
<name>A0A7W6BKI5_9SPHN</name>
<dbReference type="GO" id="GO:0016020">
    <property type="term" value="C:membrane"/>
    <property type="evidence" value="ECO:0007669"/>
    <property type="project" value="UniProtKB-SubCell"/>
</dbReference>
<accession>A0A7W6BKI5</accession>
<keyword evidence="5 6" id="KW-0472">Membrane</keyword>
<feature type="transmembrane region" description="Helical" evidence="6">
    <location>
        <begin position="158"/>
        <end position="176"/>
    </location>
</feature>
<evidence type="ECO:0000313" key="7">
    <source>
        <dbReference type="EMBL" id="MBB3927604.1"/>
    </source>
</evidence>
<evidence type="ECO:0000256" key="2">
    <source>
        <dbReference type="ARBA" id="ARBA00009773"/>
    </source>
</evidence>
<dbReference type="Pfam" id="PF01594">
    <property type="entry name" value="AI-2E_transport"/>
    <property type="match status" value="1"/>
</dbReference>
<keyword evidence="4 6" id="KW-1133">Transmembrane helix</keyword>
<evidence type="ECO:0000256" key="3">
    <source>
        <dbReference type="ARBA" id="ARBA00022692"/>
    </source>
</evidence>
<reference evidence="7 8" key="1">
    <citation type="submission" date="2020-08" db="EMBL/GenBank/DDBJ databases">
        <title>Genomic Encyclopedia of Type Strains, Phase IV (KMG-IV): sequencing the most valuable type-strain genomes for metagenomic binning, comparative biology and taxonomic classification.</title>
        <authorList>
            <person name="Goeker M."/>
        </authorList>
    </citation>
    <scope>NUCLEOTIDE SEQUENCE [LARGE SCALE GENOMIC DNA]</scope>
    <source>
        <strain evidence="7 8">DSM 26189</strain>
    </source>
</reference>
<keyword evidence="3 6" id="KW-0812">Transmembrane</keyword>
<dbReference type="EMBL" id="JACIDT010000013">
    <property type="protein sequence ID" value="MBB3927604.1"/>
    <property type="molecule type" value="Genomic_DNA"/>
</dbReference>
<feature type="transmembrane region" description="Helical" evidence="6">
    <location>
        <begin position="63"/>
        <end position="85"/>
    </location>
</feature>
<comment type="caution">
    <text evidence="7">The sequence shown here is derived from an EMBL/GenBank/DDBJ whole genome shotgun (WGS) entry which is preliminary data.</text>
</comment>
<dbReference type="InterPro" id="IPR002549">
    <property type="entry name" value="AI-2E-like"/>
</dbReference>
<feature type="transmembrane region" description="Helical" evidence="6">
    <location>
        <begin position="217"/>
        <end position="241"/>
    </location>
</feature>
<evidence type="ECO:0000313" key="8">
    <source>
        <dbReference type="Proteomes" id="UP000571950"/>
    </source>
</evidence>
<dbReference type="PANTHER" id="PTHR21716">
    <property type="entry name" value="TRANSMEMBRANE PROTEIN"/>
    <property type="match status" value="1"/>
</dbReference>
<dbReference type="PANTHER" id="PTHR21716:SF4">
    <property type="entry name" value="TRANSMEMBRANE PROTEIN 245"/>
    <property type="match status" value="1"/>
</dbReference>
<feature type="transmembrane region" description="Helical" evidence="6">
    <location>
        <begin position="276"/>
        <end position="298"/>
    </location>
</feature>
<feature type="transmembrane region" description="Helical" evidence="6">
    <location>
        <begin position="318"/>
        <end position="340"/>
    </location>
</feature>
<protein>
    <submittedName>
        <fullName evidence="7">Putative PurR-regulated permease PerM</fullName>
    </submittedName>
</protein>
<feature type="transmembrane region" description="Helical" evidence="6">
    <location>
        <begin position="247"/>
        <end position="269"/>
    </location>
</feature>
<sequence>MEQGRLENRMFLLLVGAATLAFIWLVLSFHNAILWAVVAAILFTPMQRALLKKWPGHANLAAAATLVTLIAVVIVPMIILGGLLLQEATALYGGIRSGQIDFAAYFYQVQSALPDWATQQLDRLGLTNIEAIRDRIGSGLAASFETLAAQALNIGQQAFSFFVSLGVMLYLTFFLLRDGPYLSALVVDAIPLHSAQRRALAQKFIAVVRATIKGNMIVAIVQGGLGGLIFWGLGIGGAVLWGVSMAFFSLLPAVGTGLVWVPVAIYLFATGAMVKAGILVFCGLFVIGMVDNVLRPILVGRDTRMPDYVVLISTLGGLQLFGLSGFVIGPVIAALFLAVWEIFIALRRPGAAPDQPALAGKMGVE</sequence>